<reference evidence="2" key="1">
    <citation type="submission" date="2017-09" db="EMBL/GenBank/DDBJ databases">
        <title>Depth-based differentiation of microbial function through sediment-hosted aquifers and enrichment of novel symbionts in the deep terrestrial subsurface.</title>
        <authorList>
            <person name="Probst A.J."/>
            <person name="Ladd B."/>
            <person name="Jarett J.K."/>
            <person name="Geller-Mcgrath D.E."/>
            <person name="Sieber C.M.K."/>
            <person name="Emerson J.B."/>
            <person name="Anantharaman K."/>
            <person name="Thomas B.C."/>
            <person name="Malmstrom R."/>
            <person name="Stieglmeier M."/>
            <person name="Klingl A."/>
            <person name="Woyke T."/>
            <person name="Ryan C.M."/>
            <person name="Banfield J.F."/>
        </authorList>
    </citation>
    <scope>NUCLEOTIDE SEQUENCE [LARGE SCALE GENOMIC DNA]</scope>
</reference>
<dbReference type="Gene3D" id="3.40.50.12580">
    <property type="match status" value="1"/>
</dbReference>
<dbReference type="AlphaFoldDB" id="A0A2H0V228"/>
<dbReference type="GO" id="GO:0016020">
    <property type="term" value="C:membrane"/>
    <property type="evidence" value="ECO:0007669"/>
    <property type="project" value="InterPro"/>
</dbReference>
<dbReference type="GO" id="GO:0047355">
    <property type="term" value="F:CDP-glycerol glycerophosphotransferase activity"/>
    <property type="evidence" value="ECO:0007669"/>
    <property type="project" value="InterPro"/>
</dbReference>
<evidence type="ECO:0008006" key="3">
    <source>
        <dbReference type="Google" id="ProtNLM"/>
    </source>
</evidence>
<sequence>MTIFITISRGSIVRNLLQNEFFNLLKEKFDKVVILSFAASNEEFLRQFQKDNVEIIPLLESQSSRFDQLVCNINKYLAYNSSVSSRSRWGFYPGQNELSPALRYLKYIALKIIFQPLTKVTAVRKFWQCLDYLFFQRDIVQEYQKIIKEYKPNLVFVSSILDETEVALLKAAKKERVYTVAMPKSWDNPSKRYFRFKPDKLVVWSPFMKKQVKKLQDYKSDEVEVIGIPQFDYYIDKTRISSRENFCKSLGLNPQRRILLYGSEGRITPDDPRVVEIIKDMIKGGELIKDCQILVRPHYGYANDELKFKEYFNDNKDVFVDLNFKKSNFSDNWDYSTNQMNHFLNSLYHCDVLLNVASTLTIDTAAVDKPVILIYFDGYEEKDYRHSVKRLYESDYLQELVSYNAALKVSNPEELKRAINTFLVDPKYLNNERIKLREHFCYKLDGMAGERLFQFIYKIVKNR</sequence>
<proteinExistence type="predicted"/>
<evidence type="ECO:0000313" key="2">
    <source>
        <dbReference type="Proteomes" id="UP000228626"/>
    </source>
</evidence>
<comment type="caution">
    <text evidence="1">The sequence shown here is derived from an EMBL/GenBank/DDBJ whole genome shotgun (WGS) entry which is preliminary data.</text>
</comment>
<name>A0A2H0V228_9BACT</name>
<gene>
    <name evidence="1" type="ORF">COT99_02315</name>
</gene>
<dbReference type="Proteomes" id="UP000228626">
    <property type="component" value="Unassembled WGS sequence"/>
</dbReference>
<dbReference type="InterPro" id="IPR043148">
    <property type="entry name" value="TagF_C"/>
</dbReference>
<dbReference type="Pfam" id="PF04464">
    <property type="entry name" value="Glyphos_transf"/>
    <property type="match status" value="1"/>
</dbReference>
<dbReference type="InterPro" id="IPR007554">
    <property type="entry name" value="Glycerophosphate_synth"/>
</dbReference>
<accession>A0A2H0V228</accession>
<organism evidence="1 2">
    <name type="scientific">Candidatus Falkowbacteria bacterium CG10_big_fil_rev_8_21_14_0_10_43_10</name>
    <dbReference type="NCBI Taxonomy" id="1974567"/>
    <lineage>
        <taxon>Bacteria</taxon>
        <taxon>Candidatus Falkowiibacteriota</taxon>
    </lineage>
</organism>
<protein>
    <recommendedName>
        <fullName evidence="3">UDP-N-acetylglucosamine 2-epimerase domain-containing protein</fullName>
    </recommendedName>
</protein>
<dbReference type="EMBL" id="PFAR01000027">
    <property type="protein sequence ID" value="PIR93151.1"/>
    <property type="molecule type" value="Genomic_DNA"/>
</dbReference>
<dbReference type="SUPFAM" id="SSF53756">
    <property type="entry name" value="UDP-Glycosyltransferase/glycogen phosphorylase"/>
    <property type="match status" value="1"/>
</dbReference>
<evidence type="ECO:0000313" key="1">
    <source>
        <dbReference type="EMBL" id="PIR93151.1"/>
    </source>
</evidence>